<protein>
    <submittedName>
        <fullName evidence="1">Uncharacterized protein</fullName>
    </submittedName>
</protein>
<evidence type="ECO:0000313" key="1">
    <source>
        <dbReference type="EMBL" id="KKL85536.1"/>
    </source>
</evidence>
<reference evidence="1" key="1">
    <citation type="journal article" date="2015" name="Nature">
        <title>Complex archaea that bridge the gap between prokaryotes and eukaryotes.</title>
        <authorList>
            <person name="Spang A."/>
            <person name="Saw J.H."/>
            <person name="Jorgensen S.L."/>
            <person name="Zaremba-Niedzwiedzka K."/>
            <person name="Martijn J."/>
            <person name="Lind A.E."/>
            <person name="van Eijk R."/>
            <person name="Schleper C."/>
            <person name="Guy L."/>
            <person name="Ettema T.J."/>
        </authorList>
    </citation>
    <scope>NUCLEOTIDE SEQUENCE</scope>
</reference>
<organism evidence="1">
    <name type="scientific">marine sediment metagenome</name>
    <dbReference type="NCBI Taxonomy" id="412755"/>
    <lineage>
        <taxon>unclassified sequences</taxon>
        <taxon>metagenomes</taxon>
        <taxon>ecological metagenomes</taxon>
    </lineage>
</organism>
<accession>A0A0F9G504</accession>
<dbReference type="EMBL" id="LAZR01021377">
    <property type="protein sequence ID" value="KKL85536.1"/>
    <property type="molecule type" value="Genomic_DNA"/>
</dbReference>
<sequence length="61" mass="7025">MSDRLANVKERRVMIVPVGLEVARIIDGFTPYAINILYLITNPENNSEGEKTNKENEKEKY</sequence>
<comment type="caution">
    <text evidence="1">The sequence shown here is derived from an EMBL/GenBank/DDBJ whole genome shotgun (WGS) entry which is preliminary data.</text>
</comment>
<dbReference type="AlphaFoldDB" id="A0A0F9G504"/>
<gene>
    <name evidence="1" type="ORF">LCGC14_1953720</name>
</gene>
<proteinExistence type="predicted"/>
<name>A0A0F9G504_9ZZZZ</name>